<evidence type="ECO:0000313" key="1">
    <source>
        <dbReference type="EMBL" id="SVD30163.1"/>
    </source>
</evidence>
<dbReference type="EMBL" id="UINC01142060">
    <property type="protein sequence ID" value="SVD30163.1"/>
    <property type="molecule type" value="Genomic_DNA"/>
</dbReference>
<accession>A0A382U7F0</accession>
<sequence>VLIEHTTWGYWKKQHPETKILSRDAGYGRDYLRSQYGDYDENGDIYFPVSFRSSQYHPKERVIGVNTNDRFKANPLVELYRAKSPLEDLVAVQKLFLVFKIKIQNEIIRDDRGRMLPSINGFCFT</sequence>
<gene>
    <name evidence="1" type="ORF">METZ01_LOCUS383017</name>
</gene>
<feature type="non-terminal residue" evidence="1">
    <location>
        <position position="1"/>
    </location>
</feature>
<name>A0A382U7F0_9ZZZZ</name>
<organism evidence="1">
    <name type="scientific">marine metagenome</name>
    <dbReference type="NCBI Taxonomy" id="408172"/>
    <lineage>
        <taxon>unclassified sequences</taxon>
        <taxon>metagenomes</taxon>
        <taxon>ecological metagenomes</taxon>
    </lineage>
</organism>
<reference evidence="1" key="1">
    <citation type="submission" date="2018-05" db="EMBL/GenBank/DDBJ databases">
        <authorList>
            <person name="Lanie J.A."/>
            <person name="Ng W.-L."/>
            <person name="Kazmierczak K.M."/>
            <person name="Andrzejewski T.M."/>
            <person name="Davidsen T.M."/>
            <person name="Wayne K.J."/>
            <person name="Tettelin H."/>
            <person name="Glass J.I."/>
            <person name="Rusch D."/>
            <person name="Podicherti R."/>
            <person name="Tsui H.-C.T."/>
            <person name="Winkler M.E."/>
        </authorList>
    </citation>
    <scope>NUCLEOTIDE SEQUENCE</scope>
</reference>
<proteinExistence type="predicted"/>
<protein>
    <submittedName>
        <fullName evidence="1">Uncharacterized protein</fullName>
    </submittedName>
</protein>
<dbReference type="Pfam" id="PF11376">
    <property type="entry name" value="DUF3179"/>
    <property type="match status" value="1"/>
</dbReference>
<dbReference type="InterPro" id="IPR021516">
    <property type="entry name" value="DUF3179"/>
</dbReference>
<dbReference type="AlphaFoldDB" id="A0A382U7F0"/>